<dbReference type="AlphaFoldDB" id="A0A2S9YT72"/>
<dbReference type="Proteomes" id="UP000238823">
    <property type="component" value="Unassembled WGS sequence"/>
</dbReference>
<protein>
    <submittedName>
        <fullName evidence="3">Uncharacterized protein</fullName>
    </submittedName>
</protein>
<evidence type="ECO:0000256" key="2">
    <source>
        <dbReference type="SAM" id="Phobius"/>
    </source>
</evidence>
<dbReference type="EMBL" id="PVNL01000042">
    <property type="protein sequence ID" value="PRQ08288.1"/>
    <property type="molecule type" value="Genomic_DNA"/>
</dbReference>
<feature type="compositionally biased region" description="Low complexity" evidence="1">
    <location>
        <begin position="349"/>
        <end position="363"/>
    </location>
</feature>
<evidence type="ECO:0000313" key="3">
    <source>
        <dbReference type="EMBL" id="PRQ08288.1"/>
    </source>
</evidence>
<feature type="transmembrane region" description="Helical" evidence="2">
    <location>
        <begin position="173"/>
        <end position="191"/>
    </location>
</feature>
<accession>A0A2S9YT72</accession>
<dbReference type="RefSeq" id="WP_106088932.1">
    <property type="nucleotide sequence ID" value="NZ_PVNL01000042.1"/>
</dbReference>
<reference evidence="3 4" key="1">
    <citation type="submission" date="2018-03" db="EMBL/GenBank/DDBJ databases">
        <title>Draft Genome Sequences of the Obligatory Marine Myxobacteria Enhygromyxa salina SWB007.</title>
        <authorList>
            <person name="Poehlein A."/>
            <person name="Moghaddam J.A."/>
            <person name="Harms H."/>
            <person name="Alanjari M."/>
            <person name="Koenig G.M."/>
            <person name="Daniel R."/>
            <person name="Schaeberle T.F."/>
        </authorList>
    </citation>
    <scope>NUCLEOTIDE SEQUENCE [LARGE SCALE GENOMIC DNA]</scope>
    <source>
        <strain evidence="3 4">SWB007</strain>
    </source>
</reference>
<keyword evidence="2" id="KW-0472">Membrane</keyword>
<feature type="compositionally biased region" description="Polar residues" evidence="1">
    <location>
        <begin position="320"/>
        <end position="338"/>
    </location>
</feature>
<proteinExistence type="predicted"/>
<evidence type="ECO:0000313" key="4">
    <source>
        <dbReference type="Proteomes" id="UP000238823"/>
    </source>
</evidence>
<sequence length="372" mass="38422">MTKVTIQRDICLNMVVPLTATHDFIPLPPFPPVPPPMPAAPLALTACAIESPVNAWWPPGYALGGNKFTTSVVHCGMTICQMGHDCGKFIPHVQVAPAPNNTLTLLHIPLSSRKANFSASTVKMNGKQTACMTMIGWPPTPMTYCSNPIKMPLASAPTSHLNSVTVGMTFGDWFAGAFAIAAGMLLDWLMFRMGGGTKGFGQGAGKMIAQSRAGQYVYQILASKFIGSITTDATKWAIKQGVGILTGAVRIAATGEGEIGISHTIGGPFLGLKLGVSATYSSATGWSGKGGASGNAGPITGNLDTNGAGIAGNHPLGLGSESTSHSWEKGTTSTSTDISDPFGGFHNRTTTTGPDGTTSVSDTRPSSVSNPL</sequence>
<name>A0A2S9YT72_9BACT</name>
<feature type="region of interest" description="Disordered" evidence="1">
    <location>
        <begin position="305"/>
        <end position="372"/>
    </location>
</feature>
<dbReference type="OrthoDB" id="9817511at2"/>
<comment type="caution">
    <text evidence="3">The sequence shown here is derived from an EMBL/GenBank/DDBJ whole genome shotgun (WGS) entry which is preliminary data.</text>
</comment>
<organism evidence="3 4">
    <name type="scientific">Enhygromyxa salina</name>
    <dbReference type="NCBI Taxonomy" id="215803"/>
    <lineage>
        <taxon>Bacteria</taxon>
        <taxon>Pseudomonadati</taxon>
        <taxon>Myxococcota</taxon>
        <taxon>Polyangia</taxon>
        <taxon>Nannocystales</taxon>
        <taxon>Nannocystaceae</taxon>
        <taxon>Enhygromyxa</taxon>
    </lineage>
</organism>
<evidence type="ECO:0000256" key="1">
    <source>
        <dbReference type="SAM" id="MobiDB-lite"/>
    </source>
</evidence>
<gene>
    <name evidence="3" type="ORF">ENSA7_19110</name>
</gene>
<keyword evidence="2" id="KW-0812">Transmembrane</keyword>
<keyword evidence="2" id="KW-1133">Transmembrane helix</keyword>